<dbReference type="PIRSF" id="PIRSF000350">
    <property type="entry name" value="Mercury_reductase_MerA"/>
    <property type="match status" value="1"/>
</dbReference>
<evidence type="ECO:0000259" key="17">
    <source>
        <dbReference type="Pfam" id="PF02852"/>
    </source>
</evidence>
<feature type="disulfide bond" description="Redox-active" evidence="15">
    <location>
        <begin position="49"/>
        <end position="54"/>
    </location>
</feature>
<feature type="domain" description="FAD/NAD(P)-binding" evidence="18">
    <location>
        <begin position="5"/>
        <end position="333"/>
    </location>
</feature>
<protein>
    <recommendedName>
        <fullName evidence="4 16">Dihydrolipoyl dehydrogenase</fullName>
        <ecNumber evidence="3 16">1.8.1.4</ecNumber>
    </recommendedName>
</protein>
<dbReference type="FunFam" id="3.30.390.30:FF:000001">
    <property type="entry name" value="Dihydrolipoyl dehydrogenase"/>
    <property type="match status" value="1"/>
</dbReference>
<comment type="catalytic activity">
    <reaction evidence="12 16">
        <text>N(6)-[(R)-dihydrolipoyl]-L-lysyl-[protein] + NAD(+) = N(6)-[(R)-lipoyl]-L-lysyl-[protein] + NADH + H(+)</text>
        <dbReference type="Rhea" id="RHEA:15045"/>
        <dbReference type="Rhea" id="RHEA-COMP:10474"/>
        <dbReference type="Rhea" id="RHEA-COMP:10475"/>
        <dbReference type="ChEBI" id="CHEBI:15378"/>
        <dbReference type="ChEBI" id="CHEBI:57540"/>
        <dbReference type="ChEBI" id="CHEBI:57945"/>
        <dbReference type="ChEBI" id="CHEBI:83099"/>
        <dbReference type="ChEBI" id="CHEBI:83100"/>
        <dbReference type="EC" id="1.8.1.4"/>
    </reaction>
</comment>
<dbReference type="GO" id="GO:0050660">
    <property type="term" value="F:flavin adenine dinucleotide binding"/>
    <property type="evidence" value="ECO:0007669"/>
    <property type="project" value="InterPro"/>
</dbReference>
<evidence type="ECO:0000256" key="4">
    <source>
        <dbReference type="ARBA" id="ARBA00016961"/>
    </source>
</evidence>
<comment type="cofactor">
    <cofactor evidence="14 16">
        <name>FAD</name>
        <dbReference type="ChEBI" id="CHEBI:57692"/>
    </cofactor>
    <text evidence="14 16">Binds 1 FAD per subunit.</text>
</comment>
<keyword evidence="6 16" id="KW-0285">Flavoprotein</keyword>
<dbReference type="AlphaFoldDB" id="A0A917FRI0"/>
<evidence type="ECO:0000256" key="5">
    <source>
        <dbReference type="ARBA" id="ARBA00022490"/>
    </source>
</evidence>
<feature type="domain" description="Pyridine nucleotide-disulphide oxidoreductase dimerisation" evidence="17">
    <location>
        <begin position="352"/>
        <end position="460"/>
    </location>
</feature>
<evidence type="ECO:0000313" key="19">
    <source>
        <dbReference type="EMBL" id="GGF99792.1"/>
    </source>
</evidence>
<keyword evidence="14" id="KW-0547">Nucleotide-binding</keyword>
<evidence type="ECO:0000313" key="20">
    <source>
        <dbReference type="Proteomes" id="UP000605253"/>
    </source>
</evidence>
<feature type="binding site" evidence="14">
    <location>
        <position position="122"/>
    </location>
    <ligand>
        <name>FAD</name>
        <dbReference type="ChEBI" id="CHEBI:57692"/>
    </ligand>
</feature>
<proteinExistence type="inferred from homology"/>
<dbReference type="InterPro" id="IPR016156">
    <property type="entry name" value="FAD/NAD-linked_Rdtase_dimer_sf"/>
</dbReference>
<evidence type="ECO:0000256" key="9">
    <source>
        <dbReference type="ARBA" id="ARBA00023027"/>
    </source>
</evidence>
<comment type="miscellaneous">
    <text evidence="16">The active site is a redox-active disulfide bond.</text>
</comment>
<dbReference type="InterPro" id="IPR050151">
    <property type="entry name" value="Class-I_Pyr_Nuc-Dis_Oxidored"/>
</dbReference>
<reference evidence="19" key="1">
    <citation type="journal article" date="2014" name="Int. J. Syst. Evol. Microbiol.">
        <title>Complete genome sequence of Corynebacterium casei LMG S-19264T (=DSM 44701T), isolated from a smear-ripened cheese.</title>
        <authorList>
            <consortium name="US DOE Joint Genome Institute (JGI-PGF)"/>
            <person name="Walter F."/>
            <person name="Albersmeier A."/>
            <person name="Kalinowski J."/>
            <person name="Ruckert C."/>
        </authorList>
    </citation>
    <scope>NUCLEOTIDE SEQUENCE</scope>
    <source>
        <strain evidence="19">CGMCC 1.12181</strain>
    </source>
</reference>
<feature type="binding site" evidence="14">
    <location>
        <position position="318"/>
    </location>
    <ligand>
        <name>FAD</name>
        <dbReference type="ChEBI" id="CHEBI:57692"/>
    </ligand>
</feature>
<evidence type="ECO:0000256" key="13">
    <source>
        <dbReference type="PIRSR" id="PIRSR000350-2"/>
    </source>
</evidence>
<comment type="subcellular location">
    <subcellularLocation>
        <location evidence="1">Cytoplasm</location>
    </subcellularLocation>
</comment>
<dbReference type="PRINTS" id="PR00411">
    <property type="entry name" value="PNDRDTASEI"/>
</dbReference>
<evidence type="ECO:0000256" key="16">
    <source>
        <dbReference type="RuleBase" id="RU003692"/>
    </source>
</evidence>
<gene>
    <name evidence="19" type="primary">ldp</name>
    <name evidence="19" type="ORF">GCM10011365_21300</name>
</gene>
<dbReference type="Pfam" id="PF07992">
    <property type="entry name" value="Pyr_redox_2"/>
    <property type="match status" value="1"/>
</dbReference>
<dbReference type="Gene3D" id="3.30.390.30">
    <property type="match status" value="1"/>
</dbReference>
<organism evidence="19 20">
    <name type="scientific">Marinicella pacifica</name>
    <dbReference type="NCBI Taxonomy" id="1171543"/>
    <lineage>
        <taxon>Bacteria</taxon>
        <taxon>Pseudomonadati</taxon>
        <taxon>Pseudomonadota</taxon>
        <taxon>Gammaproteobacteria</taxon>
        <taxon>Lysobacterales</taxon>
        <taxon>Marinicellaceae</taxon>
        <taxon>Marinicella</taxon>
    </lineage>
</organism>
<evidence type="ECO:0000256" key="15">
    <source>
        <dbReference type="PIRSR" id="PIRSR000350-4"/>
    </source>
</evidence>
<keyword evidence="5" id="KW-0963">Cytoplasm</keyword>
<evidence type="ECO:0000256" key="11">
    <source>
        <dbReference type="ARBA" id="ARBA00023284"/>
    </source>
</evidence>
<dbReference type="InterPro" id="IPR006258">
    <property type="entry name" value="Lipoamide_DH"/>
</dbReference>
<keyword evidence="10" id="KW-1015">Disulfide bond</keyword>
<evidence type="ECO:0000256" key="12">
    <source>
        <dbReference type="ARBA" id="ARBA00049187"/>
    </source>
</evidence>
<dbReference type="EC" id="1.8.1.4" evidence="3 16"/>
<evidence type="ECO:0000256" key="14">
    <source>
        <dbReference type="PIRSR" id="PIRSR000350-3"/>
    </source>
</evidence>
<dbReference type="RefSeq" id="WP_188365734.1">
    <property type="nucleotide sequence ID" value="NZ_BAABJF010000024.1"/>
</dbReference>
<dbReference type="PANTHER" id="PTHR22912:SF224">
    <property type="entry name" value="DIHYDROLIPOYL DEHYDROGENASE"/>
    <property type="match status" value="1"/>
</dbReference>
<accession>A0A917FRI0</accession>
<evidence type="ECO:0000256" key="10">
    <source>
        <dbReference type="ARBA" id="ARBA00023157"/>
    </source>
</evidence>
<comment type="similarity">
    <text evidence="2 16">Belongs to the class-I pyridine nucleotide-disulfide oxidoreductase family.</text>
</comment>
<feature type="binding site" evidence="14">
    <location>
        <position position="58"/>
    </location>
    <ligand>
        <name>FAD</name>
        <dbReference type="ChEBI" id="CHEBI:57692"/>
    </ligand>
</feature>
<feature type="active site" description="Proton acceptor" evidence="13">
    <location>
        <position position="450"/>
    </location>
</feature>
<evidence type="ECO:0000256" key="8">
    <source>
        <dbReference type="ARBA" id="ARBA00023002"/>
    </source>
</evidence>
<feature type="binding site" evidence="14">
    <location>
        <position position="277"/>
    </location>
    <ligand>
        <name>NAD(+)</name>
        <dbReference type="ChEBI" id="CHEBI:57540"/>
    </ligand>
</feature>
<dbReference type="GO" id="GO:0005737">
    <property type="term" value="C:cytoplasm"/>
    <property type="evidence" value="ECO:0007669"/>
    <property type="project" value="UniProtKB-SubCell"/>
</dbReference>
<keyword evidence="7 14" id="KW-0274">FAD</keyword>
<evidence type="ECO:0000259" key="18">
    <source>
        <dbReference type="Pfam" id="PF07992"/>
    </source>
</evidence>
<name>A0A917FRI0_9GAMM</name>
<evidence type="ECO:0000256" key="7">
    <source>
        <dbReference type="ARBA" id="ARBA00022827"/>
    </source>
</evidence>
<feature type="binding site" evidence="14">
    <location>
        <position position="210"/>
    </location>
    <ligand>
        <name>NAD(+)</name>
        <dbReference type="ChEBI" id="CHEBI:57540"/>
    </ligand>
</feature>
<dbReference type="InterPro" id="IPR023753">
    <property type="entry name" value="FAD/NAD-binding_dom"/>
</dbReference>
<dbReference type="GO" id="GO:0006103">
    <property type="term" value="P:2-oxoglutarate metabolic process"/>
    <property type="evidence" value="ECO:0007669"/>
    <property type="project" value="TreeGrafter"/>
</dbReference>
<dbReference type="GO" id="GO:0004148">
    <property type="term" value="F:dihydrolipoyl dehydrogenase (NADH) activity"/>
    <property type="evidence" value="ECO:0007669"/>
    <property type="project" value="UniProtKB-EC"/>
</dbReference>
<dbReference type="Gene3D" id="3.50.50.60">
    <property type="entry name" value="FAD/NAD(P)-binding domain"/>
    <property type="match status" value="2"/>
</dbReference>
<keyword evidence="20" id="KW-1185">Reference proteome</keyword>
<evidence type="ECO:0000256" key="1">
    <source>
        <dbReference type="ARBA" id="ARBA00004496"/>
    </source>
</evidence>
<keyword evidence="11 16" id="KW-0676">Redox-active center</keyword>
<feature type="binding site" evidence="14">
    <location>
        <begin position="187"/>
        <end position="194"/>
    </location>
    <ligand>
        <name>NAD(+)</name>
        <dbReference type="ChEBI" id="CHEBI:57540"/>
    </ligand>
</feature>
<dbReference type="InterPro" id="IPR001100">
    <property type="entry name" value="Pyr_nuc-diS_OxRdtase"/>
</dbReference>
<sequence>MSEQYDVVVIGGGPAGYVAAIRAAQGGLKTLCVDRFKTKDDEYALGGTCLNVGCIPSKALLDSSKHYEQMTQHYDVHGISFKDAAIHVGTMIGRKDKIVKQLTGGIKQLFKANKVSYIAGSGKLLKDRQVEISNEEGQQTVSGKHIILASGSVPVSIPNVEVDNKYILDNTGGLNIEEVPKKLGVIGAGVIGLEMGSVWRRVGSDVTIFEAMDTFLGACDQGIAKVAAREFKKQGLDIHLSTFVKSAEVKNNQVEVVYEKDGEKHTETFDKLLVAVGRKAETEGLLSDDCGVELTERGQIDVNDNCQTSVENVWAVGDVVRGPMLAHKGSEEGSAVVERILGEHGHIDFNTIPWVIYTEPELAWVGKTEEQLKEAGIPYKIGTFPFAANGRALAMNEPTGMVKLLAHEESDELLGAHIFGAGASELISECVVTMEFRGCAEDLARIVHAHPTLSEAVFEAAMSVDKRAVHKAN</sequence>
<dbReference type="Pfam" id="PF02852">
    <property type="entry name" value="Pyr_redox_dim"/>
    <property type="match status" value="1"/>
</dbReference>
<dbReference type="SUPFAM" id="SSF55424">
    <property type="entry name" value="FAD/NAD-linked reductases, dimerisation (C-terminal) domain"/>
    <property type="match status" value="1"/>
</dbReference>
<dbReference type="PRINTS" id="PR00368">
    <property type="entry name" value="FADPNR"/>
</dbReference>
<dbReference type="PROSITE" id="PS00076">
    <property type="entry name" value="PYRIDINE_REDOX_1"/>
    <property type="match status" value="1"/>
</dbReference>
<dbReference type="EMBL" id="BMEO01000011">
    <property type="protein sequence ID" value="GGF99792.1"/>
    <property type="molecule type" value="Genomic_DNA"/>
</dbReference>
<dbReference type="InterPro" id="IPR012999">
    <property type="entry name" value="Pyr_OxRdtase_I_AS"/>
</dbReference>
<keyword evidence="9 14" id="KW-0520">NAD</keyword>
<dbReference type="PANTHER" id="PTHR22912">
    <property type="entry name" value="DISULFIDE OXIDOREDUCTASE"/>
    <property type="match status" value="1"/>
</dbReference>
<dbReference type="InterPro" id="IPR004099">
    <property type="entry name" value="Pyr_nucl-diS_OxRdtase_dimer"/>
</dbReference>
<feature type="binding site" evidence="14">
    <location>
        <begin position="324"/>
        <end position="327"/>
    </location>
    <ligand>
        <name>FAD</name>
        <dbReference type="ChEBI" id="CHEBI:57692"/>
    </ligand>
</feature>
<dbReference type="InterPro" id="IPR036188">
    <property type="entry name" value="FAD/NAD-bd_sf"/>
</dbReference>
<dbReference type="SUPFAM" id="SSF51905">
    <property type="entry name" value="FAD/NAD(P)-binding domain"/>
    <property type="match status" value="1"/>
</dbReference>
<dbReference type="NCBIfam" id="TIGR01350">
    <property type="entry name" value="lipoamide_DH"/>
    <property type="match status" value="1"/>
</dbReference>
<evidence type="ECO:0000256" key="6">
    <source>
        <dbReference type="ARBA" id="ARBA00022630"/>
    </source>
</evidence>
<keyword evidence="8 16" id="KW-0560">Oxidoreductase</keyword>
<evidence type="ECO:0000256" key="3">
    <source>
        <dbReference type="ARBA" id="ARBA00012608"/>
    </source>
</evidence>
<evidence type="ECO:0000256" key="2">
    <source>
        <dbReference type="ARBA" id="ARBA00007532"/>
    </source>
</evidence>
<dbReference type="Proteomes" id="UP000605253">
    <property type="component" value="Unassembled WGS sequence"/>
</dbReference>
<comment type="caution">
    <text evidence="19">The sequence shown here is derived from an EMBL/GenBank/DDBJ whole genome shotgun (WGS) entry which is preliminary data.</text>
</comment>
<reference evidence="19" key="2">
    <citation type="submission" date="2020-09" db="EMBL/GenBank/DDBJ databases">
        <authorList>
            <person name="Sun Q."/>
            <person name="Zhou Y."/>
        </authorList>
    </citation>
    <scope>NUCLEOTIDE SEQUENCE</scope>
    <source>
        <strain evidence="19">CGMCC 1.12181</strain>
    </source>
</reference>